<keyword evidence="1" id="KW-0812">Transmembrane</keyword>
<reference evidence="2 3" key="1">
    <citation type="submission" date="2000-11" db="EMBL/GenBank/DDBJ databases">
        <title>Bacteriophage Felix O1: Genetic Characterization.</title>
        <authorList>
            <person name="Sriranganathan N."/>
            <person name="Whichard J.M."/>
            <person name="Pierson F.W."/>
            <person name="Kapur V."/>
            <person name="Weigt L.A."/>
        </authorList>
    </citation>
    <scope>NUCLEOTIDE SEQUENCE [LARGE SCALE GENOMIC DNA]</scope>
    <source>
        <strain evidence="2">Felix O1-VT1</strain>
    </source>
</reference>
<organismHost>
    <name type="scientific">Salmonella</name>
    <dbReference type="NCBI Taxonomy" id="590"/>
</organismHost>
<dbReference type="Proteomes" id="UP000009070">
    <property type="component" value="Segment"/>
</dbReference>
<evidence type="ECO:0000313" key="2">
    <source>
        <dbReference type="EMBL" id="AAQ14616.1"/>
    </source>
</evidence>
<name>Q6KGS2_BPFO1</name>
<proteinExistence type="predicted"/>
<evidence type="ECO:0000256" key="1">
    <source>
        <dbReference type="SAM" id="Phobius"/>
    </source>
</evidence>
<dbReference type="EMBL" id="AF320576">
    <property type="protein sequence ID" value="AAQ14616.1"/>
    <property type="molecule type" value="Genomic_DNA"/>
</dbReference>
<evidence type="ECO:0000313" key="3">
    <source>
        <dbReference type="Proteomes" id="UP000009070"/>
    </source>
</evidence>
<keyword evidence="1" id="KW-1133">Transmembrane helix</keyword>
<accession>Q6KGS2</accession>
<keyword evidence="3" id="KW-1185">Reference proteome</keyword>
<sequence>MQRDCIFKFIILTVRIFNSHAALMVICKLPIIKIMACFVAIYRFINNSEFFFYDFKSSVYSFHF</sequence>
<feature type="transmembrane region" description="Helical" evidence="1">
    <location>
        <begin position="21"/>
        <end position="45"/>
    </location>
</feature>
<organism evidence="2 3">
    <name type="scientific">Salmonella phage Felix O1 (isolate Felix O1-VT1)</name>
    <name type="common">Bacteriophage Felix O1</name>
    <dbReference type="NCBI Taxonomy" id="1283336"/>
    <lineage>
        <taxon>Viruses</taxon>
        <taxon>Duplodnaviria</taxon>
        <taxon>Heunggongvirae</taxon>
        <taxon>Uroviricota</taxon>
        <taxon>Caudoviricetes</taxon>
        <taxon>Andersonviridae</taxon>
        <taxon>Ounavirinae</taxon>
        <taxon>Felixounavirus</taxon>
        <taxon>Felixounavirus felixO1</taxon>
    </lineage>
</organism>
<protein>
    <submittedName>
        <fullName evidence="2">Uncharacterized protein</fullName>
    </submittedName>
</protein>
<keyword evidence="1" id="KW-0472">Membrane</keyword>